<dbReference type="AlphaFoldDB" id="A0A024S5S7"/>
<sequence length="61" mass="7065">MCVQVDKQWSCGHIGYFQIRWCEKLFNGCKGTSAAHDIIYEPQECSDCLRRKTLPKPFVAK</sequence>
<dbReference type="OrthoDB" id="4903094at2759"/>
<dbReference type="KEGG" id="trr:M419DRAFT_119696"/>
<evidence type="ECO:0000313" key="2">
    <source>
        <dbReference type="Proteomes" id="UP000024376"/>
    </source>
</evidence>
<name>A0A024S5S7_HYPJR</name>
<organism evidence="1 2">
    <name type="scientific">Hypocrea jecorina (strain ATCC 56765 / BCRC 32924 / NRRL 11460 / Rut C-30)</name>
    <name type="common">Trichoderma reesei</name>
    <dbReference type="NCBI Taxonomy" id="1344414"/>
    <lineage>
        <taxon>Eukaryota</taxon>
        <taxon>Fungi</taxon>
        <taxon>Dikarya</taxon>
        <taxon>Ascomycota</taxon>
        <taxon>Pezizomycotina</taxon>
        <taxon>Sordariomycetes</taxon>
        <taxon>Hypocreomycetidae</taxon>
        <taxon>Hypocreales</taxon>
        <taxon>Hypocreaceae</taxon>
        <taxon>Trichoderma</taxon>
    </lineage>
</organism>
<gene>
    <name evidence="1" type="ORF">M419DRAFT_119696</name>
</gene>
<dbReference type="HOGENOM" id="CLU_2922052_0_0_1"/>
<dbReference type="Proteomes" id="UP000024376">
    <property type="component" value="Unassembled WGS sequence"/>
</dbReference>
<dbReference type="EMBL" id="KI911152">
    <property type="protein sequence ID" value="ETS00393.1"/>
    <property type="molecule type" value="Genomic_DNA"/>
</dbReference>
<accession>A0A024S5S7</accession>
<evidence type="ECO:0000313" key="1">
    <source>
        <dbReference type="EMBL" id="ETS00393.1"/>
    </source>
</evidence>
<proteinExistence type="predicted"/>
<reference evidence="2" key="1">
    <citation type="journal article" date="2013" name="Ind. Biotechnol.">
        <title>Comparative genomics analysis of Trichoderma reesei strains.</title>
        <authorList>
            <person name="Koike H."/>
            <person name="Aerts A."/>
            <person name="LaButti K."/>
            <person name="Grigoriev I.V."/>
            <person name="Baker S.E."/>
        </authorList>
    </citation>
    <scope>NUCLEOTIDE SEQUENCE [LARGE SCALE GENOMIC DNA]</scope>
    <source>
        <strain evidence="2">ATCC 56765 / BCRC 32924 / NRRL 11460 / Rut C-30</strain>
    </source>
</reference>
<protein>
    <submittedName>
        <fullName evidence="1">Uncharacterized protein</fullName>
    </submittedName>
</protein>